<evidence type="ECO:0000256" key="2">
    <source>
        <dbReference type="SAM" id="SignalP"/>
    </source>
</evidence>
<dbReference type="SUPFAM" id="SSF82171">
    <property type="entry name" value="DPP6 N-terminal domain-like"/>
    <property type="match status" value="1"/>
</dbReference>
<gene>
    <name evidence="3" type="ORF">QWI16_13020</name>
</gene>
<evidence type="ECO:0000313" key="3">
    <source>
        <dbReference type="EMBL" id="MDO3383094.1"/>
    </source>
</evidence>
<dbReference type="RefSeq" id="WP_302713802.1">
    <property type="nucleotide sequence ID" value="NZ_JAULRT010000060.1"/>
</dbReference>
<dbReference type="Gene3D" id="2.120.10.30">
    <property type="entry name" value="TolB, C-terminal domain"/>
    <property type="match status" value="1"/>
</dbReference>
<comment type="similarity">
    <text evidence="1">Belongs to the TolB family.</text>
</comment>
<feature type="chain" id="PRO_5046666103" description="Biopolymer transporter TolR" evidence="2">
    <location>
        <begin position="27"/>
        <end position="504"/>
    </location>
</feature>
<reference evidence="3" key="1">
    <citation type="submission" date="2023-07" db="EMBL/GenBank/DDBJ databases">
        <title>Gilvimarinus algae sp. nov., isolated from the surface of Kelp.</title>
        <authorList>
            <person name="Sun Y.Y."/>
            <person name="Gong Y."/>
            <person name="Du Z.J."/>
        </authorList>
    </citation>
    <scope>NUCLEOTIDE SEQUENCE</scope>
    <source>
        <strain evidence="3">SDUM040014</strain>
    </source>
</reference>
<dbReference type="InterPro" id="IPR011042">
    <property type="entry name" value="6-blade_b-propeller_TolB-like"/>
</dbReference>
<evidence type="ECO:0000256" key="1">
    <source>
        <dbReference type="ARBA" id="ARBA00009820"/>
    </source>
</evidence>
<dbReference type="PANTHER" id="PTHR36842:SF1">
    <property type="entry name" value="PROTEIN TOLB"/>
    <property type="match status" value="1"/>
</dbReference>
<dbReference type="EMBL" id="JAULRT010000060">
    <property type="protein sequence ID" value="MDO3383094.1"/>
    <property type="molecule type" value="Genomic_DNA"/>
</dbReference>
<sequence length="504" mass="56225">MKTAALRASAISIVACALFTIMPSYAQHLGQFADHADIGAVKHPGQFSYNAEQQSYQMSASGANMWFDTDELHFAWAPIKGDFIVRTHMAFIGEGVDPHRKMGWHLRTSLDPQSAQVTATTHGDGLTALQFRPKHGAPTEEYRLNVKSPQVIQLERRGDRFIMSAAREGEPFQVTSVSHLRLPEQVYLGLALSAHNPEVVERAEFWNLRIIRPAPAAFVPYQDYIGSNLEILDLETQHRQIVYRTGESIQAPNWTLDGKALIFNSKGLLYRFDLQSAKVSEINTGFANNNNNDHVLSFDGRQIGISHHAESEDGRSTLYTLPLAGSDQPRQVTRPGVGHSYLHGFSPDASSMIFTGERGGQYDIYSVDIASGEETQLTDTPTLDDGSEYSPDGRYIYFNSNRTGTMQLWRMNPDGTGQVQLTFDAYNDWFPHVSPDGKQLVFLSYMADIDSGDHPFYRHVYLRQMPVDGGDPRIIAYVYGGQGTLNVPSFSPDGRYIAFVSNTQ</sequence>
<keyword evidence="4" id="KW-1185">Reference proteome</keyword>
<dbReference type="PANTHER" id="PTHR36842">
    <property type="entry name" value="PROTEIN TOLB HOMOLOG"/>
    <property type="match status" value="1"/>
</dbReference>
<evidence type="ECO:0000313" key="4">
    <source>
        <dbReference type="Proteomes" id="UP001168380"/>
    </source>
</evidence>
<keyword evidence="2" id="KW-0732">Signal</keyword>
<dbReference type="InterPro" id="IPR011659">
    <property type="entry name" value="WD40"/>
</dbReference>
<feature type="signal peptide" evidence="2">
    <location>
        <begin position="1"/>
        <end position="26"/>
    </location>
</feature>
<comment type="caution">
    <text evidence="3">The sequence shown here is derived from an EMBL/GenBank/DDBJ whole genome shotgun (WGS) entry which is preliminary data.</text>
</comment>
<name>A0ABT8THZ1_9GAMM</name>
<accession>A0ABT8THZ1</accession>
<dbReference type="Proteomes" id="UP001168380">
    <property type="component" value="Unassembled WGS sequence"/>
</dbReference>
<organism evidence="3 4">
    <name type="scientific">Gilvimarinus algae</name>
    <dbReference type="NCBI Taxonomy" id="3058037"/>
    <lineage>
        <taxon>Bacteria</taxon>
        <taxon>Pseudomonadati</taxon>
        <taxon>Pseudomonadota</taxon>
        <taxon>Gammaproteobacteria</taxon>
        <taxon>Cellvibrionales</taxon>
        <taxon>Cellvibrionaceae</taxon>
        <taxon>Gilvimarinus</taxon>
    </lineage>
</organism>
<evidence type="ECO:0008006" key="5">
    <source>
        <dbReference type="Google" id="ProtNLM"/>
    </source>
</evidence>
<dbReference type="Pfam" id="PF07676">
    <property type="entry name" value="PD40"/>
    <property type="match status" value="4"/>
</dbReference>
<protein>
    <recommendedName>
        <fullName evidence="5">Biopolymer transporter TolR</fullName>
    </recommendedName>
</protein>
<proteinExistence type="inferred from homology"/>